<dbReference type="Proteomes" id="UP000016584">
    <property type="component" value="Unassembled WGS sequence"/>
</dbReference>
<dbReference type="InterPro" id="IPR011990">
    <property type="entry name" value="TPR-like_helical_dom_sf"/>
</dbReference>
<keyword evidence="1" id="KW-0802">TPR repeat</keyword>
<dbReference type="eggNOG" id="COG0457">
    <property type="taxonomic scope" value="Bacteria"/>
</dbReference>
<dbReference type="AlphaFoldDB" id="U2HDM7"/>
<dbReference type="STRING" id="1346330.M472_13955"/>
<proteinExistence type="predicted"/>
<dbReference type="PROSITE" id="PS50005">
    <property type="entry name" value="TPR"/>
    <property type="match status" value="1"/>
</dbReference>
<organism evidence="3 4">
    <name type="scientific">Sphingobacterium paucimobilis HER1398</name>
    <dbReference type="NCBI Taxonomy" id="1346330"/>
    <lineage>
        <taxon>Bacteria</taxon>
        <taxon>Pseudomonadati</taxon>
        <taxon>Bacteroidota</taxon>
        <taxon>Sphingobacteriia</taxon>
        <taxon>Sphingobacteriales</taxon>
        <taxon>Sphingobacteriaceae</taxon>
        <taxon>Sphingobacterium</taxon>
    </lineage>
</organism>
<comment type="caution">
    <text evidence="3">The sequence shown here is derived from an EMBL/GenBank/DDBJ whole genome shotgun (WGS) entry which is preliminary data.</text>
</comment>
<keyword evidence="2" id="KW-0732">Signal</keyword>
<reference evidence="3 4" key="1">
    <citation type="journal article" date="2013" name="Genome Announc.">
        <title>The Draft Genome Sequence of Sphingomonas paucimobilis Strain HER1398 (Proteobacteria), Host to the Giant PAU Phage, Indicates That It Is a Member of the Genus Sphingobacterium (Bacteroidetes).</title>
        <authorList>
            <person name="White R.A.III."/>
            <person name="Suttle C.A."/>
        </authorList>
    </citation>
    <scope>NUCLEOTIDE SEQUENCE [LARGE SCALE GENOMIC DNA]</scope>
    <source>
        <strain evidence="3 4">HER1398</strain>
    </source>
</reference>
<feature type="repeat" description="TPR" evidence="1">
    <location>
        <begin position="104"/>
        <end position="137"/>
    </location>
</feature>
<keyword evidence="4" id="KW-1185">Reference proteome</keyword>
<evidence type="ECO:0000256" key="2">
    <source>
        <dbReference type="SAM" id="SignalP"/>
    </source>
</evidence>
<evidence type="ECO:0000313" key="3">
    <source>
        <dbReference type="EMBL" id="ERJ59871.1"/>
    </source>
</evidence>
<feature type="chain" id="PRO_5004628796" evidence="2">
    <location>
        <begin position="22"/>
        <end position="229"/>
    </location>
</feature>
<dbReference type="SUPFAM" id="SSF48452">
    <property type="entry name" value="TPR-like"/>
    <property type="match status" value="1"/>
</dbReference>
<dbReference type="InterPro" id="IPR019734">
    <property type="entry name" value="TPR_rpt"/>
</dbReference>
<dbReference type="EMBL" id="ATDL01000012">
    <property type="protein sequence ID" value="ERJ59871.1"/>
    <property type="molecule type" value="Genomic_DNA"/>
</dbReference>
<dbReference type="OrthoDB" id="7058419at2"/>
<evidence type="ECO:0000313" key="4">
    <source>
        <dbReference type="Proteomes" id="UP000016584"/>
    </source>
</evidence>
<sequence length="229" mass="26446">MHIINRIVTLSLLFFTTASCAQENKNAEDIRMLPKYGGVQKSKEQLAADKDFLDEILSEDKYRDNKRLASDELIKIGFDYLYKGDVKTAMYRFNQAYLVDSTNTDIYWGFGGVYMTQSMPDKAKEQYEIGLRENPQNTHLLTDLATYYMIKFQQGENSNTKELDQALSLFEKSYGIDDKDQNTLIKLSMTHLLNNNCKAAWKYYRECQALGGLPITKEYTAHLQTVCKE</sequence>
<name>U2HDM7_9SPHI</name>
<dbReference type="RefSeq" id="WP_021069690.1">
    <property type="nucleotide sequence ID" value="NZ_ATDL01000012.1"/>
</dbReference>
<gene>
    <name evidence="3" type="ORF">M472_13955</name>
</gene>
<accession>U2HDM7</accession>
<dbReference type="PATRIC" id="fig|1346330.5.peg.1508"/>
<protein>
    <submittedName>
        <fullName evidence="3">Uncharacterized protein</fullName>
    </submittedName>
</protein>
<evidence type="ECO:0000256" key="1">
    <source>
        <dbReference type="PROSITE-ProRule" id="PRU00339"/>
    </source>
</evidence>
<dbReference type="PROSITE" id="PS51257">
    <property type="entry name" value="PROKAR_LIPOPROTEIN"/>
    <property type="match status" value="1"/>
</dbReference>
<dbReference type="Gene3D" id="1.25.40.10">
    <property type="entry name" value="Tetratricopeptide repeat domain"/>
    <property type="match status" value="1"/>
</dbReference>
<feature type="signal peptide" evidence="2">
    <location>
        <begin position="1"/>
        <end position="21"/>
    </location>
</feature>